<evidence type="ECO:0000313" key="3">
    <source>
        <dbReference type="Proteomes" id="UP000678393"/>
    </source>
</evidence>
<dbReference type="EMBL" id="CAJHNH020001793">
    <property type="protein sequence ID" value="CAG5124524.1"/>
    <property type="molecule type" value="Genomic_DNA"/>
</dbReference>
<reference evidence="2" key="1">
    <citation type="submission" date="2021-04" db="EMBL/GenBank/DDBJ databases">
        <authorList>
            <consortium name="Molecular Ecology Group"/>
        </authorList>
    </citation>
    <scope>NUCLEOTIDE SEQUENCE</scope>
</reference>
<evidence type="ECO:0000313" key="2">
    <source>
        <dbReference type="EMBL" id="CAG5124524.1"/>
    </source>
</evidence>
<dbReference type="AlphaFoldDB" id="A0A8S3Z4U5"/>
<name>A0A8S3Z4U5_9EUPU</name>
<feature type="compositionally biased region" description="Basic and acidic residues" evidence="1">
    <location>
        <begin position="10"/>
        <end position="19"/>
    </location>
</feature>
<gene>
    <name evidence="2" type="ORF">CUNI_LOCUS10082</name>
</gene>
<dbReference type="Proteomes" id="UP000678393">
    <property type="component" value="Unassembled WGS sequence"/>
</dbReference>
<organism evidence="2 3">
    <name type="scientific">Candidula unifasciata</name>
    <dbReference type="NCBI Taxonomy" id="100452"/>
    <lineage>
        <taxon>Eukaryota</taxon>
        <taxon>Metazoa</taxon>
        <taxon>Spiralia</taxon>
        <taxon>Lophotrochozoa</taxon>
        <taxon>Mollusca</taxon>
        <taxon>Gastropoda</taxon>
        <taxon>Heterobranchia</taxon>
        <taxon>Euthyneura</taxon>
        <taxon>Panpulmonata</taxon>
        <taxon>Eupulmonata</taxon>
        <taxon>Stylommatophora</taxon>
        <taxon>Helicina</taxon>
        <taxon>Helicoidea</taxon>
        <taxon>Geomitridae</taxon>
        <taxon>Candidula</taxon>
    </lineage>
</organism>
<feature type="region of interest" description="Disordered" evidence="1">
    <location>
        <begin position="1"/>
        <end position="25"/>
    </location>
</feature>
<sequence>SNNSTGLHHLTIDELKGERSTPGSDVSSLGIDMFQDLEEAGTGTSASTSRADDFIRMVRRLPGMMQTLRRRCSIEELKARDPELCILLSLICIVTLQ</sequence>
<comment type="caution">
    <text evidence="2">The sequence shown here is derived from an EMBL/GenBank/DDBJ whole genome shotgun (WGS) entry which is preliminary data.</text>
</comment>
<feature type="non-terminal residue" evidence="2">
    <location>
        <position position="1"/>
    </location>
</feature>
<accession>A0A8S3Z4U5</accession>
<keyword evidence="3" id="KW-1185">Reference proteome</keyword>
<protein>
    <submittedName>
        <fullName evidence="2">Uncharacterized protein</fullName>
    </submittedName>
</protein>
<feature type="non-terminal residue" evidence="2">
    <location>
        <position position="97"/>
    </location>
</feature>
<proteinExistence type="predicted"/>
<evidence type="ECO:0000256" key="1">
    <source>
        <dbReference type="SAM" id="MobiDB-lite"/>
    </source>
</evidence>